<evidence type="ECO:0000313" key="2">
    <source>
        <dbReference type="Proteomes" id="UP001163603"/>
    </source>
</evidence>
<gene>
    <name evidence="1" type="ORF">Pint_04054</name>
</gene>
<sequence>MYTREHCCRPSDMPFSGLATFGSAFLSKFECSQMPHPLLDHITLVDTPGVLSGEKQRTQRSYDFLALCGHDDKIRVVLNKADQVDTQQVNEFVKRARAAKIHAYIISHLRKEMLVMWGKAKTQRDSLIIWQMNLERFEKFKKLKSRMIRAIDDMLSYDIPHLLKKFINP</sequence>
<organism evidence="1 2">
    <name type="scientific">Pistacia integerrima</name>
    <dbReference type="NCBI Taxonomy" id="434235"/>
    <lineage>
        <taxon>Eukaryota</taxon>
        <taxon>Viridiplantae</taxon>
        <taxon>Streptophyta</taxon>
        <taxon>Embryophyta</taxon>
        <taxon>Tracheophyta</taxon>
        <taxon>Spermatophyta</taxon>
        <taxon>Magnoliopsida</taxon>
        <taxon>eudicotyledons</taxon>
        <taxon>Gunneridae</taxon>
        <taxon>Pentapetalae</taxon>
        <taxon>rosids</taxon>
        <taxon>malvids</taxon>
        <taxon>Sapindales</taxon>
        <taxon>Anacardiaceae</taxon>
        <taxon>Pistacia</taxon>
    </lineage>
</organism>
<dbReference type="Proteomes" id="UP001163603">
    <property type="component" value="Chromosome 3"/>
</dbReference>
<proteinExistence type="predicted"/>
<protein>
    <submittedName>
        <fullName evidence="1">Uncharacterized protein</fullName>
    </submittedName>
</protein>
<accession>A0ACC0Z2Z4</accession>
<reference evidence="2" key="1">
    <citation type="journal article" date="2023" name="G3 (Bethesda)">
        <title>Genome assembly and association tests identify interacting loci associated with vigor, precocity, and sex in interspecific pistachio rootstocks.</title>
        <authorList>
            <person name="Palmer W."/>
            <person name="Jacygrad E."/>
            <person name="Sagayaradj S."/>
            <person name="Cavanaugh K."/>
            <person name="Han R."/>
            <person name="Bertier L."/>
            <person name="Beede B."/>
            <person name="Kafkas S."/>
            <person name="Golino D."/>
            <person name="Preece J."/>
            <person name="Michelmore R."/>
        </authorList>
    </citation>
    <scope>NUCLEOTIDE SEQUENCE [LARGE SCALE GENOMIC DNA]</scope>
</reference>
<comment type="caution">
    <text evidence="1">The sequence shown here is derived from an EMBL/GenBank/DDBJ whole genome shotgun (WGS) entry which is preliminary data.</text>
</comment>
<dbReference type="EMBL" id="CM047738">
    <property type="protein sequence ID" value="KAJ0045662.1"/>
    <property type="molecule type" value="Genomic_DNA"/>
</dbReference>
<evidence type="ECO:0000313" key="1">
    <source>
        <dbReference type="EMBL" id="KAJ0045662.1"/>
    </source>
</evidence>
<name>A0ACC0Z2Z4_9ROSI</name>
<keyword evidence="2" id="KW-1185">Reference proteome</keyword>